<dbReference type="PANTHER" id="PTHR43427:SF6">
    <property type="entry name" value="CHLORIDE CHANNEL PROTEIN CLC-E"/>
    <property type="match status" value="1"/>
</dbReference>
<dbReference type="CDD" id="cd00400">
    <property type="entry name" value="Voltage_gated_ClC"/>
    <property type="match status" value="1"/>
</dbReference>
<evidence type="ECO:0000256" key="5">
    <source>
        <dbReference type="ARBA" id="ARBA00023065"/>
    </source>
</evidence>
<comment type="caution">
    <text evidence="14">The sequence shown here is derived from an EMBL/GenBank/DDBJ whole genome shotgun (WGS) entry which is preliminary data.</text>
</comment>
<dbReference type="InterPro" id="IPR046342">
    <property type="entry name" value="CBS_dom_sf"/>
</dbReference>
<dbReference type="PROSITE" id="PS51202">
    <property type="entry name" value="RCK_C"/>
    <property type="match status" value="1"/>
</dbReference>
<dbReference type="InterPro" id="IPR050368">
    <property type="entry name" value="ClC-type_chloride_channel"/>
</dbReference>
<dbReference type="Gene3D" id="1.10.3080.10">
    <property type="entry name" value="Clc chloride channel"/>
    <property type="match status" value="1"/>
</dbReference>
<dbReference type="InterPro" id="IPR014743">
    <property type="entry name" value="Cl-channel_core"/>
</dbReference>
<evidence type="ECO:0000256" key="3">
    <source>
        <dbReference type="ARBA" id="ARBA00022692"/>
    </source>
</evidence>
<feature type="transmembrane region" description="Helical" evidence="11">
    <location>
        <begin position="27"/>
        <end position="52"/>
    </location>
</feature>
<keyword evidence="9" id="KW-0407">Ion channel</keyword>
<proteinExistence type="predicted"/>
<feature type="transmembrane region" description="Helical" evidence="11">
    <location>
        <begin position="72"/>
        <end position="95"/>
    </location>
</feature>
<evidence type="ECO:0000313" key="14">
    <source>
        <dbReference type="EMBL" id="NYH92150.1"/>
    </source>
</evidence>
<evidence type="ECO:0000256" key="10">
    <source>
        <dbReference type="PROSITE-ProRule" id="PRU00703"/>
    </source>
</evidence>
<evidence type="ECO:0000256" key="2">
    <source>
        <dbReference type="ARBA" id="ARBA00022448"/>
    </source>
</evidence>
<evidence type="ECO:0000256" key="8">
    <source>
        <dbReference type="ARBA" id="ARBA00023214"/>
    </source>
</evidence>
<feature type="transmembrane region" description="Helical" evidence="11">
    <location>
        <begin position="384"/>
        <end position="406"/>
    </location>
</feature>
<feature type="transmembrane region" description="Helical" evidence="11">
    <location>
        <begin position="249"/>
        <end position="270"/>
    </location>
</feature>
<evidence type="ECO:0000256" key="1">
    <source>
        <dbReference type="ARBA" id="ARBA00004141"/>
    </source>
</evidence>
<dbReference type="PRINTS" id="PR00762">
    <property type="entry name" value="CLCHANNEL"/>
</dbReference>
<dbReference type="Pfam" id="PF00654">
    <property type="entry name" value="Voltage_CLC"/>
    <property type="match status" value="1"/>
</dbReference>
<protein>
    <submittedName>
        <fullName evidence="14">CIC family chloride channel protein</fullName>
    </submittedName>
</protein>
<feature type="domain" description="RCK C-terminal" evidence="12">
    <location>
        <begin position="589"/>
        <end position="676"/>
    </location>
</feature>
<dbReference type="Pfam" id="PF02080">
    <property type="entry name" value="TrkA_C"/>
    <property type="match status" value="1"/>
</dbReference>
<dbReference type="Gene3D" id="3.10.580.10">
    <property type="entry name" value="CBS-domain"/>
    <property type="match status" value="1"/>
</dbReference>
<dbReference type="SUPFAM" id="SSF54631">
    <property type="entry name" value="CBS-domain pair"/>
    <property type="match status" value="1"/>
</dbReference>
<dbReference type="PROSITE" id="PS51371">
    <property type="entry name" value="CBS"/>
    <property type="match status" value="1"/>
</dbReference>
<keyword evidence="3 11" id="KW-0812">Transmembrane</keyword>
<evidence type="ECO:0000256" key="4">
    <source>
        <dbReference type="ARBA" id="ARBA00022989"/>
    </source>
</evidence>
<feature type="transmembrane region" description="Helical" evidence="11">
    <location>
        <begin position="321"/>
        <end position="343"/>
    </location>
</feature>
<keyword evidence="7" id="KW-0869">Chloride channel</keyword>
<feature type="domain" description="CBS" evidence="13">
    <location>
        <begin position="467"/>
        <end position="524"/>
    </location>
</feature>
<keyword evidence="4 11" id="KW-1133">Transmembrane helix</keyword>
<sequence>MSAVVVRRPSSRLRRGFDWLRGTPAGLVPLALVVGLGAGLGAVAFRYLILWFTELFSGHADYSGAGHAANHFVPRLGMFFVVLAPVVGGLIYGPVVHRFAREARGHGVPEVMLAVAERGGRIAPQVAVVKALASALCIGSGGSVGREGPIVQIGSALGSSLGQVVRLPEKRLRLLVACGAAGGISATFNAPIAGVFFAMELILNDFGAESFGAVVLTSVTAAVIGRAVFGDAPFLHLPAFHLTSPAEFVTYVLLGVLAAVVGLGFVRILYGFEDLADRIWRGPEWLRPAVGGLLLGGVLLVLPQMYGVGYPVLSGAVEGHYVVWFLLVLLVGKIIATSLTISIGGSGGVFAPSLFLGAMAGSAFGLAAHAALPGLVGSAGAYGLVGMGAVFAATSQAPITAVLIIFELTGDYSIILPLMAAVAVATALSKRLSRDTIYTLKLRRRGIDIMRGRSASLLETLTVGEAMQPVPAPLAFDAPLDDVLSRLAEGSDPAVPVVDGQGAYRGTISVRQAEAAARDNELDATAAALATAVPALSGGQTLASALSLLDNAEDDGLPVLADDGSELVGWLNHKQVLTRYRRRLADVAEDARSEPRKLGGFRVVGLSLDGNAGADVDLAGLRISEVNWPPATRVMAIRRDEAAVPVTADTVLESGDRLSVLVPAEHADDLGDLTPRPAHV</sequence>
<feature type="transmembrane region" description="Helical" evidence="11">
    <location>
        <begin position="290"/>
        <end position="309"/>
    </location>
</feature>
<dbReference type="InterPro" id="IPR006037">
    <property type="entry name" value="RCK_C"/>
</dbReference>
<organism evidence="14 15">
    <name type="scientific">Actinopolymorpha rutila</name>
    <dbReference type="NCBI Taxonomy" id="446787"/>
    <lineage>
        <taxon>Bacteria</taxon>
        <taxon>Bacillati</taxon>
        <taxon>Actinomycetota</taxon>
        <taxon>Actinomycetes</taxon>
        <taxon>Propionibacteriales</taxon>
        <taxon>Actinopolymorphaceae</taxon>
        <taxon>Actinopolymorpha</taxon>
    </lineage>
</organism>
<dbReference type="EMBL" id="JACBZH010000001">
    <property type="protein sequence ID" value="NYH92150.1"/>
    <property type="molecule type" value="Genomic_DNA"/>
</dbReference>
<feature type="transmembrane region" description="Helical" evidence="11">
    <location>
        <begin position="349"/>
        <end position="372"/>
    </location>
</feature>
<dbReference type="SUPFAM" id="SSF81340">
    <property type="entry name" value="Clc chloride channel"/>
    <property type="match status" value="1"/>
</dbReference>
<dbReference type="Proteomes" id="UP000579605">
    <property type="component" value="Unassembled WGS sequence"/>
</dbReference>
<evidence type="ECO:0000256" key="7">
    <source>
        <dbReference type="ARBA" id="ARBA00023173"/>
    </source>
</evidence>
<dbReference type="AlphaFoldDB" id="A0A852ZT24"/>
<keyword evidence="10" id="KW-0129">CBS domain</keyword>
<reference evidence="14 15" key="1">
    <citation type="submission" date="2020-07" db="EMBL/GenBank/DDBJ databases">
        <title>Sequencing the genomes of 1000 actinobacteria strains.</title>
        <authorList>
            <person name="Klenk H.-P."/>
        </authorList>
    </citation>
    <scope>NUCLEOTIDE SEQUENCE [LARGE SCALE GENOMIC DNA]</scope>
    <source>
        <strain evidence="14 15">DSM 18448</strain>
    </source>
</reference>
<dbReference type="InterPro" id="IPR000644">
    <property type="entry name" value="CBS_dom"/>
</dbReference>
<gene>
    <name evidence="14" type="ORF">F4554_004788</name>
</gene>
<dbReference type="InterPro" id="IPR036721">
    <property type="entry name" value="RCK_C_sf"/>
</dbReference>
<evidence type="ECO:0000256" key="6">
    <source>
        <dbReference type="ARBA" id="ARBA00023136"/>
    </source>
</evidence>
<keyword evidence="5" id="KW-0406">Ion transport</keyword>
<keyword evidence="2" id="KW-0813">Transport</keyword>
<dbReference type="GO" id="GO:0006813">
    <property type="term" value="P:potassium ion transport"/>
    <property type="evidence" value="ECO:0007669"/>
    <property type="project" value="InterPro"/>
</dbReference>
<dbReference type="GO" id="GO:0008324">
    <property type="term" value="F:monoatomic cation transmembrane transporter activity"/>
    <property type="evidence" value="ECO:0007669"/>
    <property type="project" value="InterPro"/>
</dbReference>
<dbReference type="GO" id="GO:0034707">
    <property type="term" value="C:chloride channel complex"/>
    <property type="evidence" value="ECO:0007669"/>
    <property type="project" value="UniProtKB-KW"/>
</dbReference>
<evidence type="ECO:0000259" key="13">
    <source>
        <dbReference type="PROSITE" id="PS51371"/>
    </source>
</evidence>
<feature type="transmembrane region" description="Helical" evidence="11">
    <location>
        <begin position="174"/>
        <end position="199"/>
    </location>
</feature>
<dbReference type="PANTHER" id="PTHR43427">
    <property type="entry name" value="CHLORIDE CHANNEL PROTEIN CLC-E"/>
    <property type="match status" value="1"/>
</dbReference>
<keyword evidence="6 11" id="KW-0472">Membrane</keyword>
<evidence type="ECO:0000313" key="15">
    <source>
        <dbReference type="Proteomes" id="UP000579605"/>
    </source>
</evidence>
<dbReference type="GO" id="GO:0005254">
    <property type="term" value="F:chloride channel activity"/>
    <property type="evidence" value="ECO:0007669"/>
    <property type="project" value="UniProtKB-KW"/>
</dbReference>
<name>A0A852ZT24_9ACTN</name>
<dbReference type="FunFam" id="1.10.3080.10:FF:000018">
    <property type="entry name" value="Chloride transporter, ClC family"/>
    <property type="match status" value="1"/>
</dbReference>
<keyword evidence="15" id="KW-1185">Reference proteome</keyword>
<dbReference type="InterPro" id="IPR001807">
    <property type="entry name" value="ClC"/>
</dbReference>
<dbReference type="RefSeq" id="WP_179789611.1">
    <property type="nucleotide sequence ID" value="NZ_BAAARR010000005.1"/>
</dbReference>
<comment type="subcellular location">
    <subcellularLocation>
        <location evidence="1">Membrane</location>
        <topology evidence="1">Multi-pass membrane protein</topology>
    </subcellularLocation>
</comment>
<dbReference type="Gene3D" id="3.30.70.1450">
    <property type="entry name" value="Regulator of K+ conductance, C-terminal domain"/>
    <property type="match status" value="1"/>
</dbReference>
<keyword evidence="8" id="KW-0868">Chloride</keyword>
<evidence type="ECO:0000256" key="9">
    <source>
        <dbReference type="ARBA" id="ARBA00023303"/>
    </source>
</evidence>
<feature type="transmembrane region" description="Helical" evidence="11">
    <location>
        <begin position="412"/>
        <end position="429"/>
    </location>
</feature>
<evidence type="ECO:0000259" key="12">
    <source>
        <dbReference type="PROSITE" id="PS51202"/>
    </source>
</evidence>
<evidence type="ECO:0000256" key="11">
    <source>
        <dbReference type="SAM" id="Phobius"/>
    </source>
</evidence>
<accession>A0A852ZT24</accession>
<dbReference type="SUPFAM" id="SSF116726">
    <property type="entry name" value="TrkA C-terminal domain-like"/>
    <property type="match status" value="1"/>
</dbReference>